<accession>A0A9P9D115</accession>
<keyword evidence="2" id="KW-1185">Reference proteome</keyword>
<proteinExistence type="predicted"/>
<dbReference type="OrthoDB" id="3261222at2759"/>
<organism evidence="1 2">
    <name type="scientific">Dactylonectria macrodidyma</name>
    <dbReference type="NCBI Taxonomy" id="307937"/>
    <lineage>
        <taxon>Eukaryota</taxon>
        <taxon>Fungi</taxon>
        <taxon>Dikarya</taxon>
        <taxon>Ascomycota</taxon>
        <taxon>Pezizomycotina</taxon>
        <taxon>Sordariomycetes</taxon>
        <taxon>Hypocreomycetidae</taxon>
        <taxon>Hypocreales</taxon>
        <taxon>Nectriaceae</taxon>
        <taxon>Dactylonectria</taxon>
    </lineage>
</organism>
<evidence type="ECO:0000313" key="2">
    <source>
        <dbReference type="Proteomes" id="UP000738349"/>
    </source>
</evidence>
<comment type="caution">
    <text evidence="1">The sequence shown here is derived from an EMBL/GenBank/DDBJ whole genome shotgun (WGS) entry which is preliminary data.</text>
</comment>
<dbReference type="Proteomes" id="UP000738349">
    <property type="component" value="Unassembled WGS sequence"/>
</dbReference>
<dbReference type="EMBL" id="JAGMUV010000041">
    <property type="protein sequence ID" value="KAH7111435.1"/>
    <property type="molecule type" value="Genomic_DNA"/>
</dbReference>
<evidence type="ECO:0000313" key="1">
    <source>
        <dbReference type="EMBL" id="KAH7111435.1"/>
    </source>
</evidence>
<protein>
    <submittedName>
        <fullName evidence="1">Uncharacterized protein</fullName>
    </submittedName>
</protein>
<sequence length="183" mass="20482">MVLSALTPVDARRREDSFHHTNCSRTLSLSNPDWSWDSRRWCRESLFRSGSLLCCCLCLCFGKFLIKKLVFVAGRKSEVRQHVPPLPELVNRVVIAAYISLTRQLAGFLDCKCIIETKKVLGVKGVLRDLPYPVEVDDINHAAVLDLEGKVFPGTMVALAQDGLAELKGRRKEGTWIHGGVPH</sequence>
<reference evidence="1" key="1">
    <citation type="journal article" date="2021" name="Nat. Commun.">
        <title>Genetic determinants of endophytism in the Arabidopsis root mycobiome.</title>
        <authorList>
            <person name="Mesny F."/>
            <person name="Miyauchi S."/>
            <person name="Thiergart T."/>
            <person name="Pickel B."/>
            <person name="Atanasova L."/>
            <person name="Karlsson M."/>
            <person name="Huettel B."/>
            <person name="Barry K.W."/>
            <person name="Haridas S."/>
            <person name="Chen C."/>
            <person name="Bauer D."/>
            <person name="Andreopoulos W."/>
            <person name="Pangilinan J."/>
            <person name="LaButti K."/>
            <person name="Riley R."/>
            <person name="Lipzen A."/>
            <person name="Clum A."/>
            <person name="Drula E."/>
            <person name="Henrissat B."/>
            <person name="Kohler A."/>
            <person name="Grigoriev I.V."/>
            <person name="Martin F.M."/>
            <person name="Hacquard S."/>
        </authorList>
    </citation>
    <scope>NUCLEOTIDE SEQUENCE</scope>
    <source>
        <strain evidence="1">MPI-CAGE-AT-0147</strain>
    </source>
</reference>
<name>A0A9P9D115_9HYPO</name>
<gene>
    <name evidence="1" type="ORF">EDB81DRAFT_365036</name>
</gene>
<dbReference type="AlphaFoldDB" id="A0A9P9D115"/>